<protein>
    <recommendedName>
        <fullName evidence="6">GB1/RHD3-type G domain-containing protein</fullName>
    </recommendedName>
</protein>
<dbReference type="Proteomes" id="UP001153620">
    <property type="component" value="Chromosome 1"/>
</dbReference>
<dbReference type="InterPro" id="IPR036543">
    <property type="entry name" value="Guanylate-bd_C_sf"/>
</dbReference>
<feature type="domain" description="GB1/RHD3-type G" evidence="6">
    <location>
        <begin position="62"/>
        <end position="325"/>
    </location>
</feature>
<evidence type="ECO:0000259" key="6">
    <source>
        <dbReference type="PROSITE" id="PS51715"/>
    </source>
</evidence>
<evidence type="ECO:0000256" key="2">
    <source>
        <dbReference type="ARBA" id="ARBA00022801"/>
    </source>
</evidence>
<keyword evidence="1" id="KW-0547">Nucleotide-binding</keyword>
<feature type="chain" id="PRO_5040145806" description="GB1/RHD3-type G domain-containing protein" evidence="5">
    <location>
        <begin position="23"/>
        <end position="510"/>
    </location>
</feature>
<dbReference type="SUPFAM" id="SSF48340">
    <property type="entry name" value="Interferon-induced guanylate-binding protein 1 (GBP1), C-terminal domain"/>
    <property type="match status" value="1"/>
</dbReference>
<dbReference type="InterPro" id="IPR027417">
    <property type="entry name" value="P-loop_NTPase"/>
</dbReference>
<dbReference type="GO" id="GO:0003924">
    <property type="term" value="F:GTPase activity"/>
    <property type="evidence" value="ECO:0007669"/>
    <property type="project" value="InterPro"/>
</dbReference>
<dbReference type="GO" id="GO:0005525">
    <property type="term" value="F:GTP binding"/>
    <property type="evidence" value="ECO:0007669"/>
    <property type="project" value="UniProtKB-KW"/>
</dbReference>
<reference evidence="7" key="2">
    <citation type="submission" date="2022-10" db="EMBL/GenBank/DDBJ databases">
        <authorList>
            <consortium name="ENA_rothamsted_submissions"/>
            <consortium name="culmorum"/>
            <person name="King R."/>
        </authorList>
    </citation>
    <scope>NUCLEOTIDE SEQUENCE</scope>
</reference>
<reference evidence="7" key="1">
    <citation type="submission" date="2022-01" db="EMBL/GenBank/DDBJ databases">
        <authorList>
            <person name="King R."/>
        </authorList>
    </citation>
    <scope>NUCLEOTIDE SEQUENCE</scope>
</reference>
<dbReference type="OrthoDB" id="7788754at2759"/>
<keyword evidence="5" id="KW-0732">Signal</keyword>
<name>A0A9N9WNR8_9DIPT</name>
<evidence type="ECO:0000313" key="7">
    <source>
        <dbReference type="EMBL" id="CAG9799914.1"/>
    </source>
</evidence>
<dbReference type="Gene3D" id="3.40.50.300">
    <property type="entry name" value="P-loop containing nucleotide triphosphate hydrolases"/>
    <property type="match status" value="1"/>
</dbReference>
<evidence type="ECO:0000256" key="1">
    <source>
        <dbReference type="ARBA" id="ARBA00022741"/>
    </source>
</evidence>
<dbReference type="InterPro" id="IPR015894">
    <property type="entry name" value="Guanylate-bd_N"/>
</dbReference>
<evidence type="ECO:0000313" key="8">
    <source>
        <dbReference type="Proteomes" id="UP001153620"/>
    </source>
</evidence>
<comment type="similarity">
    <text evidence="4">Belongs to the TRAFAC class dynamin-like GTPase superfamily. GB1/RHD3 GTPase family.</text>
</comment>
<gene>
    <name evidence="7" type="ORF">CHIRRI_LOCUS2872</name>
</gene>
<organism evidence="7 8">
    <name type="scientific">Chironomus riparius</name>
    <dbReference type="NCBI Taxonomy" id="315576"/>
    <lineage>
        <taxon>Eukaryota</taxon>
        <taxon>Metazoa</taxon>
        <taxon>Ecdysozoa</taxon>
        <taxon>Arthropoda</taxon>
        <taxon>Hexapoda</taxon>
        <taxon>Insecta</taxon>
        <taxon>Pterygota</taxon>
        <taxon>Neoptera</taxon>
        <taxon>Endopterygota</taxon>
        <taxon>Diptera</taxon>
        <taxon>Nematocera</taxon>
        <taxon>Chironomoidea</taxon>
        <taxon>Chironomidae</taxon>
        <taxon>Chironominae</taxon>
        <taxon>Chironomus</taxon>
    </lineage>
</organism>
<dbReference type="InterPro" id="IPR030386">
    <property type="entry name" value="G_GB1_RHD3_dom"/>
</dbReference>
<dbReference type="SUPFAM" id="SSF52540">
    <property type="entry name" value="P-loop containing nucleoside triphosphate hydrolases"/>
    <property type="match status" value="1"/>
</dbReference>
<proteinExistence type="inferred from homology"/>
<dbReference type="PROSITE" id="PS51715">
    <property type="entry name" value="G_GB1_RHD3"/>
    <property type="match status" value="1"/>
</dbReference>
<accession>A0A9N9WNR8</accession>
<evidence type="ECO:0000256" key="3">
    <source>
        <dbReference type="ARBA" id="ARBA00023134"/>
    </source>
</evidence>
<dbReference type="PANTHER" id="PTHR10751">
    <property type="entry name" value="GUANYLATE BINDING PROTEIN"/>
    <property type="match status" value="1"/>
</dbReference>
<dbReference type="EMBL" id="OU895877">
    <property type="protein sequence ID" value="CAG9799914.1"/>
    <property type="molecule type" value="Genomic_DNA"/>
</dbReference>
<keyword evidence="2" id="KW-0378">Hydrolase</keyword>
<feature type="signal peptide" evidence="5">
    <location>
        <begin position="1"/>
        <end position="22"/>
    </location>
</feature>
<sequence length="510" mass="59221">MNLIFYSYLILIVFLTISLSNAHKLHPYGQSITIQLSEDSDPKTDSSFNKLKEMFTHPEVANRKVVILSIIGAYRKGKSFFLDYCLRFLYANYRSIATLNQPLVKNNNWWGRDDEPLTGFSWKHGSEPDTKGILFWSDIFLHEQNGEKIAIILIDTQGLFESGRDSNIDAKIFGATNFITSIQIFNIRDVIQEDQLEHLKMVTDFAKLTTKRQKEKSLKSSFKPFQNLLFLFRDWDHEDHGYGYEGGKIYLENILRIKNVKNMNEKAQSVRNNIKDSYDNLSAFLLPSPGRIIRKKTFDGRWGPLDDEFKENFITLIESIFLPQNLIKKKVFGNEITAKELLMYTLSIFSAFHGSDLPENDSVFDSAVKIELIKLSEEAINEYMKKISKGLIYTNPNFVTKLLNDHKSLQMEVIENFKKKPKMADEDVENKFIKELKTTINAKFSGWKAPVVTLHEQLIAQQRQLDHQALVQRREGARRIYEKTPQYQSCRFFTMYMHDCGMTNNVNSVT</sequence>
<dbReference type="Gene3D" id="1.20.58.420">
    <property type="entry name" value="AHSP"/>
    <property type="match status" value="1"/>
</dbReference>
<keyword evidence="3" id="KW-0342">GTP-binding</keyword>
<evidence type="ECO:0000256" key="4">
    <source>
        <dbReference type="PROSITE-ProRule" id="PRU01052"/>
    </source>
</evidence>
<dbReference type="Pfam" id="PF02263">
    <property type="entry name" value="GBP"/>
    <property type="match status" value="1"/>
</dbReference>
<evidence type="ECO:0000256" key="5">
    <source>
        <dbReference type="SAM" id="SignalP"/>
    </source>
</evidence>
<dbReference type="AlphaFoldDB" id="A0A9N9WNR8"/>
<keyword evidence="8" id="KW-1185">Reference proteome</keyword>